<feature type="signal peptide" evidence="1">
    <location>
        <begin position="1"/>
        <end position="19"/>
    </location>
</feature>
<protein>
    <submittedName>
        <fullName evidence="3">Peptide/nickel transport system substrate-binding protein</fullName>
    </submittedName>
</protein>
<dbReference type="Proteomes" id="UP000633509">
    <property type="component" value="Unassembled WGS sequence"/>
</dbReference>
<accession>A0ABR9LNC4</accession>
<evidence type="ECO:0000259" key="2">
    <source>
        <dbReference type="Pfam" id="PF00496"/>
    </source>
</evidence>
<feature type="domain" description="Solute-binding protein family 5" evidence="2">
    <location>
        <begin position="77"/>
        <end position="422"/>
    </location>
</feature>
<dbReference type="PROSITE" id="PS51257">
    <property type="entry name" value="PROKAR_LIPOPROTEIN"/>
    <property type="match status" value="1"/>
</dbReference>
<evidence type="ECO:0000256" key="1">
    <source>
        <dbReference type="SAM" id="SignalP"/>
    </source>
</evidence>
<dbReference type="CDD" id="cd08490">
    <property type="entry name" value="PBP2_NikA_DppA_OppA_like_3"/>
    <property type="match status" value="1"/>
</dbReference>
<reference evidence="3 4" key="1">
    <citation type="submission" date="2020-10" db="EMBL/GenBank/DDBJ databases">
        <title>Sequencing the genomes of 1000 actinobacteria strains.</title>
        <authorList>
            <person name="Klenk H.-P."/>
        </authorList>
    </citation>
    <scope>NUCLEOTIDE SEQUENCE [LARGE SCALE GENOMIC DNA]</scope>
    <source>
        <strain evidence="3 4">DSM 43173</strain>
    </source>
</reference>
<dbReference type="RefSeq" id="WP_225963156.1">
    <property type="nucleotide sequence ID" value="NZ_JADBEK010000001.1"/>
</dbReference>
<keyword evidence="4" id="KW-1185">Reference proteome</keyword>
<dbReference type="EMBL" id="JADBEK010000001">
    <property type="protein sequence ID" value="MBE1581773.1"/>
    <property type="molecule type" value="Genomic_DNA"/>
</dbReference>
<dbReference type="PIRSF" id="PIRSF002741">
    <property type="entry name" value="MppA"/>
    <property type="match status" value="1"/>
</dbReference>
<feature type="chain" id="PRO_5046541964" evidence="1">
    <location>
        <begin position="20"/>
        <end position="509"/>
    </location>
</feature>
<proteinExistence type="predicted"/>
<sequence length="509" mass="53416">MARTWKTLAGMSTALVVLAGCSFDSASPDATAKGGSKLVVADLWAPDSGYALETDDAFTLTRAGCLETLVAVDKDNQPQPALATEWKQTAPKSWTFTIRETTFQNGTALTAKVVADDLNRLLKATAPPRSFAPGVIAAVTAVDDRTLRIDTPEEDLFLPLRVSVPNTGILAPEAFSGTATNPVGTCTGPFKITSIGTGQSLSLAANDAYWGGDVALDGAEIRYAESGATRATQLRAGEVSVAANLPVTTLATLKGDNNITLQQVALPRTTGLYLNTRKAPFDKVEARRAIQRALGLDAIVKAVYEGTATAAAGPFTPDEPWTPAGLRPVQGDAAAAKAAMAEAGIDPGSLGFELIAYSDRPEFADLAQVIQAQLAEAGITVKIRTGDYASVEDDLMSGDFQATLLSRNHLIDLPEPISVLRSDETCKGSFNLAGYCNPKVDALVKEAGSTADPAERHVLYGQIATQLAADVAFVPLVHESLTMGVADSVQGLPTDPLERTLLTKDTKLS</sequence>
<dbReference type="Gene3D" id="3.10.105.10">
    <property type="entry name" value="Dipeptide-binding Protein, Domain 3"/>
    <property type="match status" value="1"/>
</dbReference>
<dbReference type="PANTHER" id="PTHR30290">
    <property type="entry name" value="PERIPLASMIC BINDING COMPONENT OF ABC TRANSPORTER"/>
    <property type="match status" value="1"/>
</dbReference>
<evidence type="ECO:0000313" key="4">
    <source>
        <dbReference type="Proteomes" id="UP000633509"/>
    </source>
</evidence>
<gene>
    <name evidence="3" type="ORF">H4W80_000031</name>
</gene>
<organism evidence="3 4">
    <name type="scientific">Nonomuraea angiospora</name>
    <dbReference type="NCBI Taxonomy" id="46172"/>
    <lineage>
        <taxon>Bacteria</taxon>
        <taxon>Bacillati</taxon>
        <taxon>Actinomycetota</taxon>
        <taxon>Actinomycetes</taxon>
        <taxon>Streptosporangiales</taxon>
        <taxon>Streptosporangiaceae</taxon>
        <taxon>Nonomuraea</taxon>
    </lineage>
</organism>
<keyword evidence="1" id="KW-0732">Signal</keyword>
<dbReference type="InterPro" id="IPR000914">
    <property type="entry name" value="SBP_5_dom"/>
</dbReference>
<dbReference type="Gene3D" id="3.40.190.10">
    <property type="entry name" value="Periplasmic binding protein-like II"/>
    <property type="match status" value="1"/>
</dbReference>
<dbReference type="SUPFAM" id="SSF53850">
    <property type="entry name" value="Periplasmic binding protein-like II"/>
    <property type="match status" value="1"/>
</dbReference>
<evidence type="ECO:0000313" key="3">
    <source>
        <dbReference type="EMBL" id="MBE1581773.1"/>
    </source>
</evidence>
<dbReference type="Pfam" id="PF00496">
    <property type="entry name" value="SBP_bac_5"/>
    <property type="match status" value="1"/>
</dbReference>
<dbReference type="InterPro" id="IPR030678">
    <property type="entry name" value="Peptide/Ni-bd"/>
</dbReference>
<dbReference type="InterPro" id="IPR039424">
    <property type="entry name" value="SBP_5"/>
</dbReference>
<comment type="caution">
    <text evidence="3">The sequence shown here is derived from an EMBL/GenBank/DDBJ whole genome shotgun (WGS) entry which is preliminary data.</text>
</comment>
<dbReference type="PANTHER" id="PTHR30290:SF65">
    <property type="entry name" value="MONOACYL PHOSPHATIDYLINOSITOL TETRAMANNOSIDE-BINDING PROTEIN LPQW-RELATED"/>
    <property type="match status" value="1"/>
</dbReference>
<name>A0ABR9LNC4_9ACTN</name>